<dbReference type="Proteomes" id="UP000460272">
    <property type="component" value="Unassembled WGS sequence"/>
</dbReference>
<evidence type="ECO:0000313" key="10">
    <source>
        <dbReference type="EMBL" id="TVZ06528.1"/>
    </source>
</evidence>
<comment type="caution">
    <text evidence="10">The sequence shown here is derived from an EMBL/GenBank/DDBJ whole genome shotgun (WGS) entry which is preliminary data.</text>
</comment>
<feature type="region of interest" description="Disordered" evidence="7">
    <location>
        <begin position="437"/>
        <end position="462"/>
    </location>
</feature>
<keyword evidence="6 8" id="KW-0472">Membrane</keyword>
<dbReference type="InterPro" id="IPR000731">
    <property type="entry name" value="SSD"/>
</dbReference>
<feature type="transmembrane region" description="Helical" evidence="8">
    <location>
        <begin position="233"/>
        <end position="253"/>
    </location>
</feature>
<evidence type="ECO:0000256" key="4">
    <source>
        <dbReference type="ARBA" id="ARBA00022692"/>
    </source>
</evidence>
<feature type="transmembrane region" description="Helical" evidence="8">
    <location>
        <begin position="551"/>
        <end position="570"/>
    </location>
</feature>
<evidence type="ECO:0000256" key="3">
    <source>
        <dbReference type="ARBA" id="ARBA00022475"/>
    </source>
</evidence>
<feature type="transmembrane region" description="Helical" evidence="8">
    <location>
        <begin position="17"/>
        <end position="37"/>
    </location>
</feature>
<comment type="similarity">
    <text evidence="2">Belongs to the resistance-nodulation-cell division (RND) (TC 2.A.6) family. MmpL subfamily.</text>
</comment>
<dbReference type="PANTHER" id="PTHR33406:SF11">
    <property type="entry name" value="MEMBRANE PROTEIN SCO6666-RELATED"/>
    <property type="match status" value="1"/>
</dbReference>
<feature type="transmembrane region" description="Helical" evidence="8">
    <location>
        <begin position="274"/>
        <end position="300"/>
    </location>
</feature>
<keyword evidence="11" id="KW-1185">Reference proteome</keyword>
<dbReference type="RefSeq" id="WP_145851281.1">
    <property type="nucleotide sequence ID" value="NZ_RPFW01000001.1"/>
</dbReference>
<accession>A0A6P2C5J0</accession>
<feature type="transmembrane region" description="Helical" evidence="8">
    <location>
        <begin position="306"/>
        <end position="332"/>
    </location>
</feature>
<feature type="transmembrane region" description="Helical" evidence="8">
    <location>
        <begin position="660"/>
        <end position="683"/>
    </location>
</feature>
<dbReference type="Pfam" id="PF03176">
    <property type="entry name" value="MMPL"/>
    <property type="match status" value="2"/>
</dbReference>
<proteinExistence type="inferred from homology"/>
<feature type="transmembrane region" description="Helical" evidence="8">
    <location>
        <begin position="182"/>
        <end position="204"/>
    </location>
</feature>
<dbReference type="PANTHER" id="PTHR33406">
    <property type="entry name" value="MEMBRANE PROTEIN MJ1562-RELATED"/>
    <property type="match status" value="1"/>
</dbReference>
<keyword evidence="3" id="KW-1003">Cell membrane</keyword>
<dbReference type="EMBL" id="RPFW01000001">
    <property type="protein sequence ID" value="TVZ06528.1"/>
    <property type="molecule type" value="Genomic_DNA"/>
</dbReference>
<feature type="compositionally biased region" description="Low complexity" evidence="7">
    <location>
        <begin position="437"/>
        <end position="456"/>
    </location>
</feature>
<dbReference type="PROSITE" id="PS50156">
    <property type="entry name" value="SSD"/>
    <property type="match status" value="1"/>
</dbReference>
<feature type="transmembrane region" description="Helical" evidence="8">
    <location>
        <begin position="209"/>
        <end position="227"/>
    </location>
</feature>
<dbReference type="AlphaFoldDB" id="A0A6P2C5J0"/>
<keyword evidence="5 8" id="KW-1133">Transmembrane helix</keyword>
<name>A0A6P2C5J0_9ACTN</name>
<evidence type="ECO:0000256" key="1">
    <source>
        <dbReference type="ARBA" id="ARBA00004651"/>
    </source>
</evidence>
<evidence type="ECO:0000256" key="6">
    <source>
        <dbReference type="ARBA" id="ARBA00023136"/>
    </source>
</evidence>
<dbReference type="OrthoDB" id="7051771at2"/>
<feature type="transmembrane region" description="Helical" evidence="8">
    <location>
        <begin position="371"/>
        <end position="391"/>
    </location>
</feature>
<evidence type="ECO:0000313" key="11">
    <source>
        <dbReference type="Proteomes" id="UP000460272"/>
    </source>
</evidence>
<protein>
    <submittedName>
        <fullName evidence="10">MMPL family transporter</fullName>
    </submittedName>
</protein>
<evidence type="ECO:0000256" key="7">
    <source>
        <dbReference type="SAM" id="MobiDB-lite"/>
    </source>
</evidence>
<comment type="subcellular location">
    <subcellularLocation>
        <location evidence="1">Cell membrane</location>
        <topology evidence="1">Multi-pass membrane protein</topology>
    </subcellularLocation>
</comment>
<organism evidence="10 11">
    <name type="scientific">Trebonia kvetii</name>
    <dbReference type="NCBI Taxonomy" id="2480626"/>
    <lineage>
        <taxon>Bacteria</taxon>
        <taxon>Bacillati</taxon>
        <taxon>Actinomycetota</taxon>
        <taxon>Actinomycetes</taxon>
        <taxon>Streptosporangiales</taxon>
        <taxon>Treboniaceae</taxon>
        <taxon>Trebonia</taxon>
    </lineage>
</organism>
<evidence type="ECO:0000259" key="9">
    <source>
        <dbReference type="PROSITE" id="PS50156"/>
    </source>
</evidence>
<evidence type="ECO:0000256" key="8">
    <source>
        <dbReference type="SAM" id="Phobius"/>
    </source>
</evidence>
<dbReference type="SUPFAM" id="SSF82866">
    <property type="entry name" value="Multidrug efflux transporter AcrB transmembrane domain"/>
    <property type="match status" value="2"/>
</dbReference>
<feature type="transmembrane region" description="Helical" evidence="8">
    <location>
        <begin position="615"/>
        <end position="639"/>
    </location>
</feature>
<evidence type="ECO:0000256" key="5">
    <source>
        <dbReference type="ARBA" id="ARBA00022989"/>
    </source>
</evidence>
<gene>
    <name evidence="10" type="ORF">EAS64_03725</name>
</gene>
<dbReference type="InterPro" id="IPR050545">
    <property type="entry name" value="Mycobact_MmpL"/>
</dbReference>
<sequence length="811" mass="84376">MTGALYGLARFCARHRFWILTVWLLAAVALVGVSHSLGDNTNDNLTLPGTGSQNATDALSKSFPDQANGTSPIVLHVSNGKLTDSKYAGAVNQAAADVAKAPDVASVVNPLTSQGASALSKDQATGYLSVTLTVSPGQLSVDDAQTIINAAAKPAQAAGIQVETGGQLGQKVSTPSTETSELIGIIAAMVILTLTFGTVVAMLLPIVTAILALASTLSIITILSHAITVSTVAPTLATMIGLGVGIDYALFIVTRHFRGLKDGLDMRESIARAVATSGGAVLFAGSTVTIALVSLAVANIPLVTTMGLMAAIAVIVAVLAALTLLPAMLSLTGPHINSLRVRGRHPDRRDPAHPHKGLWARWAEGVARHPVIAMLAALAILIPLAVPLLSLNLGQKDVAALSTSTTERRAYDLISQNFGPGVNGPLIVSVSLGSPAQASTSSSSGSSSGSSSSAGSDPRATDPRLQTLEKDVSTTHGVAAVTPIQIDKAGTTAYFNAIATTGPADQATADLVSTLRSSVIPTAEKGTNMTAYVGGTTAGYVDLASVIASKLLLQILVVVALSFVLLLLAFRTVVVPVQAAVMNLLSIGAAYGVLTALFQWGWLHSLIGLDGAVPVVSYVPLFMFAVLFGLSMDYEVFLVSQIKEHVDEGQDYNRSVVSGLVTSAVVITAAASIMVFVFGGFVLNGDPTVKQFGIGLAVAVILDATVVRCLLVPARMIMLGKYTWYLPRWLGRILPRISIEGADYFEARDQIPAAPAVTTIHQRLEKRRVTCHLARSGVWWFAREDPLKPGQRPVEVPSARPAFAARAAGAP</sequence>
<reference evidence="10 11" key="1">
    <citation type="submission" date="2018-11" db="EMBL/GenBank/DDBJ databases">
        <title>Trebonia kvetii gen.nov., sp.nov., a novel acidophilic actinobacterium, and proposal of the new actinobacterial family Treboniaceae fam. nov.</title>
        <authorList>
            <person name="Rapoport D."/>
            <person name="Sagova-Mareckova M."/>
            <person name="Sedlacek I."/>
            <person name="Provaznik J."/>
            <person name="Kralova S."/>
            <person name="Pavlinic D."/>
            <person name="Benes V."/>
            <person name="Kopecky J."/>
        </authorList>
    </citation>
    <scope>NUCLEOTIDE SEQUENCE [LARGE SCALE GENOMIC DNA]</scope>
    <source>
        <strain evidence="10 11">15Tr583</strain>
    </source>
</reference>
<keyword evidence="4 8" id="KW-0812">Transmembrane</keyword>
<feature type="transmembrane region" description="Helical" evidence="8">
    <location>
        <begin position="689"/>
        <end position="711"/>
    </location>
</feature>
<feature type="transmembrane region" description="Helical" evidence="8">
    <location>
        <begin position="582"/>
        <end position="603"/>
    </location>
</feature>
<feature type="domain" description="SSD" evidence="9">
    <location>
        <begin position="200"/>
        <end position="331"/>
    </location>
</feature>
<evidence type="ECO:0000256" key="2">
    <source>
        <dbReference type="ARBA" id="ARBA00010157"/>
    </source>
</evidence>
<dbReference type="InterPro" id="IPR004869">
    <property type="entry name" value="MMPL_dom"/>
</dbReference>
<dbReference type="GO" id="GO:0005886">
    <property type="term" value="C:plasma membrane"/>
    <property type="evidence" value="ECO:0007669"/>
    <property type="project" value="UniProtKB-SubCell"/>
</dbReference>
<dbReference type="Gene3D" id="1.20.1640.10">
    <property type="entry name" value="Multidrug efflux transporter AcrB transmembrane domain"/>
    <property type="match status" value="2"/>
</dbReference>